<accession>A0A562I737</accession>
<dbReference type="AlphaFoldDB" id="A0A562I737"/>
<dbReference type="RefSeq" id="WP_170286306.1">
    <property type="nucleotide sequence ID" value="NZ_BAAATQ010000067.1"/>
</dbReference>
<organism evidence="3 4">
    <name type="scientific">Micromonospora olivasterospora</name>
    <dbReference type="NCBI Taxonomy" id="1880"/>
    <lineage>
        <taxon>Bacteria</taxon>
        <taxon>Bacillati</taxon>
        <taxon>Actinomycetota</taxon>
        <taxon>Actinomycetes</taxon>
        <taxon>Micromonosporales</taxon>
        <taxon>Micromonosporaceae</taxon>
        <taxon>Micromonospora</taxon>
    </lineage>
</organism>
<dbReference type="EMBL" id="VLKE01000001">
    <property type="protein sequence ID" value="TWH66722.1"/>
    <property type="molecule type" value="Genomic_DNA"/>
</dbReference>
<dbReference type="InterPro" id="IPR006311">
    <property type="entry name" value="TAT_signal"/>
</dbReference>
<feature type="region of interest" description="Disordered" evidence="1">
    <location>
        <begin position="71"/>
        <end position="122"/>
    </location>
</feature>
<dbReference type="PROSITE" id="PS51318">
    <property type="entry name" value="TAT"/>
    <property type="match status" value="1"/>
</dbReference>
<name>A0A562I737_MICOL</name>
<evidence type="ECO:0000256" key="1">
    <source>
        <dbReference type="SAM" id="MobiDB-lite"/>
    </source>
</evidence>
<comment type="caution">
    <text evidence="3">The sequence shown here is derived from an EMBL/GenBank/DDBJ whole genome shotgun (WGS) entry which is preliminary data.</text>
</comment>
<proteinExistence type="predicted"/>
<evidence type="ECO:0000256" key="2">
    <source>
        <dbReference type="SAM" id="SignalP"/>
    </source>
</evidence>
<evidence type="ECO:0000313" key="4">
    <source>
        <dbReference type="Proteomes" id="UP000319825"/>
    </source>
</evidence>
<evidence type="ECO:0000313" key="3">
    <source>
        <dbReference type="EMBL" id="TWH66722.1"/>
    </source>
</evidence>
<feature type="signal peptide" evidence="2">
    <location>
        <begin position="1"/>
        <end position="35"/>
    </location>
</feature>
<dbReference type="Proteomes" id="UP000319825">
    <property type="component" value="Unassembled WGS sequence"/>
</dbReference>
<keyword evidence="2" id="KW-0732">Signal</keyword>
<keyword evidence="4" id="KW-1185">Reference proteome</keyword>
<sequence length="122" mass="12181">MGAPPPTRAADRALARPRRRPLAALAALAALLAVAATASYDLGTPDPRPADAPVGEFSAGRAYQNVRALATRPHPAGSPANEQVRAHVEGVLRDPTCSGHGSSPAPPPGSSPDSAPASNPAG</sequence>
<gene>
    <name evidence="3" type="ORF">JD77_01680</name>
</gene>
<feature type="chain" id="PRO_5039475528" evidence="2">
    <location>
        <begin position="36"/>
        <end position="122"/>
    </location>
</feature>
<protein>
    <submittedName>
        <fullName evidence="3">Uncharacterized protein</fullName>
    </submittedName>
</protein>
<reference evidence="3 4" key="1">
    <citation type="submission" date="2019-07" db="EMBL/GenBank/DDBJ databases">
        <title>R&amp;d 2014.</title>
        <authorList>
            <person name="Klenk H.-P."/>
        </authorList>
    </citation>
    <scope>NUCLEOTIDE SEQUENCE [LARGE SCALE GENOMIC DNA]</scope>
    <source>
        <strain evidence="3 4">DSM 43868</strain>
    </source>
</reference>
<feature type="compositionally biased region" description="Low complexity" evidence="1">
    <location>
        <begin position="111"/>
        <end position="122"/>
    </location>
</feature>